<dbReference type="Proteomes" id="UP000698963">
    <property type="component" value="Unassembled WGS sequence"/>
</dbReference>
<keyword evidence="1" id="KW-0456">Lyase</keyword>
<evidence type="ECO:0000313" key="4">
    <source>
        <dbReference type="Proteomes" id="UP000698963"/>
    </source>
</evidence>
<evidence type="ECO:0000313" key="3">
    <source>
        <dbReference type="EMBL" id="HJD96838.1"/>
    </source>
</evidence>
<organism evidence="3 4">
    <name type="scientific">Mailhella massiliensis</name>
    <dbReference type="NCBI Taxonomy" id="1903261"/>
    <lineage>
        <taxon>Bacteria</taxon>
        <taxon>Pseudomonadati</taxon>
        <taxon>Thermodesulfobacteriota</taxon>
        <taxon>Desulfovibrionia</taxon>
        <taxon>Desulfovibrionales</taxon>
        <taxon>Desulfovibrionaceae</taxon>
        <taxon>Mailhella</taxon>
    </lineage>
</organism>
<comment type="caution">
    <text evidence="3">The sequence shown here is derived from an EMBL/GenBank/DDBJ whole genome shotgun (WGS) entry which is preliminary data.</text>
</comment>
<dbReference type="PANTHER" id="PTHR21240:SF28">
    <property type="entry name" value="ISO-OROTATE DECARBOXYLASE (EUROFUNG)"/>
    <property type="match status" value="1"/>
</dbReference>
<dbReference type="AlphaFoldDB" id="A0A921AW39"/>
<reference evidence="3" key="2">
    <citation type="submission" date="2021-09" db="EMBL/GenBank/DDBJ databases">
        <authorList>
            <person name="Gilroy R."/>
        </authorList>
    </citation>
    <scope>NUCLEOTIDE SEQUENCE</scope>
    <source>
        <strain evidence="3">ChiGjej2B2-19336</strain>
    </source>
</reference>
<feature type="domain" description="Amidohydrolase-related" evidence="2">
    <location>
        <begin position="69"/>
        <end position="287"/>
    </location>
</feature>
<dbReference type="RefSeq" id="WP_304121417.1">
    <property type="nucleotide sequence ID" value="NZ_DYZA01000077.1"/>
</dbReference>
<dbReference type="GO" id="GO:0016831">
    <property type="term" value="F:carboxy-lyase activity"/>
    <property type="evidence" value="ECO:0007669"/>
    <property type="project" value="InterPro"/>
</dbReference>
<reference evidence="3" key="1">
    <citation type="journal article" date="2021" name="PeerJ">
        <title>Extensive microbial diversity within the chicken gut microbiome revealed by metagenomics and culture.</title>
        <authorList>
            <person name="Gilroy R."/>
            <person name="Ravi A."/>
            <person name="Getino M."/>
            <person name="Pursley I."/>
            <person name="Horton D.L."/>
            <person name="Alikhan N.F."/>
            <person name="Baker D."/>
            <person name="Gharbi K."/>
            <person name="Hall N."/>
            <person name="Watson M."/>
            <person name="Adriaenssens E.M."/>
            <person name="Foster-Nyarko E."/>
            <person name="Jarju S."/>
            <person name="Secka A."/>
            <person name="Antonio M."/>
            <person name="Oren A."/>
            <person name="Chaudhuri R.R."/>
            <person name="La Ragione R."/>
            <person name="Hildebrand F."/>
            <person name="Pallen M.J."/>
        </authorList>
    </citation>
    <scope>NUCLEOTIDE SEQUENCE</scope>
    <source>
        <strain evidence="3">ChiGjej2B2-19336</strain>
    </source>
</reference>
<name>A0A921AW39_9BACT</name>
<dbReference type="InterPro" id="IPR032465">
    <property type="entry name" value="ACMSD"/>
</dbReference>
<dbReference type="Pfam" id="PF04909">
    <property type="entry name" value="Amidohydro_2"/>
    <property type="match status" value="1"/>
</dbReference>
<accession>A0A921AW39</accession>
<dbReference type="GO" id="GO:0016787">
    <property type="term" value="F:hydrolase activity"/>
    <property type="evidence" value="ECO:0007669"/>
    <property type="project" value="InterPro"/>
</dbReference>
<evidence type="ECO:0000256" key="1">
    <source>
        <dbReference type="ARBA" id="ARBA00023239"/>
    </source>
</evidence>
<dbReference type="GO" id="GO:0019748">
    <property type="term" value="P:secondary metabolic process"/>
    <property type="evidence" value="ECO:0007669"/>
    <property type="project" value="TreeGrafter"/>
</dbReference>
<dbReference type="SUPFAM" id="SSF51556">
    <property type="entry name" value="Metallo-dependent hydrolases"/>
    <property type="match status" value="1"/>
</dbReference>
<dbReference type="Gene3D" id="3.20.20.140">
    <property type="entry name" value="Metal-dependent hydrolases"/>
    <property type="match status" value="1"/>
</dbReference>
<sequence length="287" mass="32086">MIIDFRIRPPFKSFMNLEIIQGWRQGLDPDPRKMKPTGFERRFVPSVAEGSIDLMVKEMDAAGITYGVIMGRQTSNPVYGDADNADVYELTRLYPGRFFGFGGIAPTSPTALEDMEQCAKKYGFKGIAIDAGWCNPPLPPGDPALEPIMDLAEQLGLIVVFTMSAYVGPNLSFTDPGPMLPMLRRHKKVNVVFAHGCWPKIQEALGVALLCRNVYLSPDCYFYVRNMPMQMEITRAANSFLKHRLLFASSYPIRGFEQCVENWGERGLDKDSLACSLYHNAAELLGL</sequence>
<dbReference type="PANTHER" id="PTHR21240">
    <property type="entry name" value="2-AMINO-3-CARBOXYLMUCONATE-6-SEMIALDEHYDE DECARBOXYLASE"/>
    <property type="match status" value="1"/>
</dbReference>
<dbReference type="InterPro" id="IPR032466">
    <property type="entry name" value="Metal_Hydrolase"/>
</dbReference>
<dbReference type="EMBL" id="DYZA01000077">
    <property type="protein sequence ID" value="HJD96838.1"/>
    <property type="molecule type" value="Genomic_DNA"/>
</dbReference>
<dbReference type="GO" id="GO:0005737">
    <property type="term" value="C:cytoplasm"/>
    <property type="evidence" value="ECO:0007669"/>
    <property type="project" value="TreeGrafter"/>
</dbReference>
<dbReference type="InterPro" id="IPR006680">
    <property type="entry name" value="Amidohydro-rel"/>
</dbReference>
<gene>
    <name evidence="3" type="ORF">K8W16_04235</name>
</gene>
<proteinExistence type="predicted"/>
<evidence type="ECO:0000259" key="2">
    <source>
        <dbReference type="Pfam" id="PF04909"/>
    </source>
</evidence>
<protein>
    <submittedName>
        <fullName evidence="3">Amidohydrolase family protein</fullName>
    </submittedName>
</protein>